<reference evidence="2" key="1">
    <citation type="submission" date="2022-03" db="EMBL/GenBank/DDBJ databases">
        <authorList>
            <person name="Martin H S."/>
        </authorList>
    </citation>
    <scope>NUCLEOTIDE SEQUENCE</scope>
</reference>
<feature type="non-terminal residue" evidence="2">
    <location>
        <position position="70"/>
    </location>
</feature>
<name>A0ABN8I6P3_9NEOP</name>
<evidence type="ECO:0000313" key="3">
    <source>
        <dbReference type="Proteomes" id="UP000837857"/>
    </source>
</evidence>
<accession>A0ABN8I6P3</accession>
<proteinExistence type="predicted"/>
<organism evidence="2 3">
    <name type="scientific">Iphiclides podalirius</name>
    <name type="common">scarce swallowtail</name>
    <dbReference type="NCBI Taxonomy" id="110791"/>
    <lineage>
        <taxon>Eukaryota</taxon>
        <taxon>Metazoa</taxon>
        <taxon>Ecdysozoa</taxon>
        <taxon>Arthropoda</taxon>
        <taxon>Hexapoda</taxon>
        <taxon>Insecta</taxon>
        <taxon>Pterygota</taxon>
        <taxon>Neoptera</taxon>
        <taxon>Endopterygota</taxon>
        <taxon>Lepidoptera</taxon>
        <taxon>Glossata</taxon>
        <taxon>Ditrysia</taxon>
        <taxon>Papilionoidea</taxon>
        <taxon>Papilionidae</taxon>
        <taxon>Papilioninae</taxon>
        <taxon>Iphiclides</taxon>
    </lineage>
</organism>
<keyword evidence="3" id="KW-1185">Reference proteome</keyword>
<dbReference type="EMBL" id="OW152829">
    <property type="protein sequence ID" value="CAH2047018.1"/>
    <property type="molecule type" value="Genomic_DNA"/>
</dbReference>
<protein>
    <recommendedName>
        <fullName evidence="4">Secreted protein</fullName>
    </recommendedName>
</protein>
<feature type="signal peptide" evidence="1">
    <location>
        <begin position="1"/>
        <end position="18"/>
    </location>
</feature>
<keyword evidence="1" id="KW-0732">Signal</keyword>
<dbReference type="Proteomes" id="UP000837857">
    <property type="component" value="Chromosome 17"/>
</dbReference>
<evidence type="ECO:0000256" key="1">
    <source>
        <dbReference type="SAM" id="SignalP"/>
    </source>
</evidence>
<feature type="chain" id="PRO_5046022263" description="Secreted protein" evidence="1">
    <location>
        <begin position="19"/>
        <end position="70"/>
    </location>
</feature>
<evidence type="ECO:0008006" key="4">
    <source>
        <dbReference type="Google" id="ProtNLM"/>
    </source>
</evidence>
<evidence type="ECO:0000313" key="2">
    <source>
        <dbReference type="EMBL" id="CAH2047018.1"/>
    </source>
</evidence>
<gene>
    <name evidence="2" type="ORF">IPOD504_LOCUS5592</name>
</gene>
<sequence>MWCFCRVLFILLFQYSRRSNCNFCAARHFPLECSLIKSQQLFNGWYYKLTGSSSLKISFTPLYTQDARVP</sequence>